<protein>
    <recommendedName>
        <fullName evidence="2">N-acetyltransferase domain-containing protein</fullName>
    </recommendedName>
</protein>
<dbReference type="OrthoDB" id="9792929at2"/>
<dbReference type="PATRIC" id="fig|1392540.3.peg.2465"/>
<evidence type="ECO:0000259" key="2">
    <source>
        <dbReference type="PROSITE" id="PS51186"/>
    </source>
</evidence>
<dbReference type="InterPro" id="IPR000182">
    <property type="entry name" value="GNAT_dom"/>
</dbReference>
<dbReference type="InterPro" id="IPR016181">
    <property type="entry name" value="Acyl_CoA_acyltransferase"/>
</dbReference>
<evidence type="ECO:0000313" key="3">
    <source>
        <dbReference type="EMBL" id="ESK36257.1"/>
    </source>
</evidence>
<dbReference type="PANTHER" id="PTHR13947:SF37">
    <property type="entry name" value="LD18367P"/>
    <property type="match status" value="1"/>
</dbReference>
<dbReference type="PANTHER" id="PTHR13947">
    <property type="entry name" value="GNAT FAMILY N-ACETYLTRANSFERASE"/>
    <property type="match status" value="1"/>
</dbReference>
<dbReference type="GO" id="GO:0008080">
    <property type="term" value="F:N-acetyltransferase activity"/>
    <property type="evidence" value="ECO:0007669"/>
    <property type="project" value="InterPro"/>
</dbReference>
<reference evidence="3 4" key="1">
    <citation type="submission" date="2013-10" db="EMBL/GenBank/DDBJ databases">
        <title>The Genome Sequence of Acinetobacter nectaris CIP 110549.</title>
        <authorList>
            <consortium name="The Broad Institute Genomics Platform"/>
            <consortium name="The Broad Institute Genome Sequencing Center for Infectious Disease"/>
            <person name="Cerqueira G."/>
            <person name="Feldgarden M."/>
            <person name="Courvalin P."/>
            <person name="Grillot-Courvalin C."/>
            <person name="Clermont D."/>
            <person name="Rocha E."/>
            <person name="Yoon E.-J."/>
            <person name="Nemec A."/>
            <person name="Young S.K."/>
            <person name="Zeng Q."/>
            <person name="Gargeya S."/>
            <person name="Fitzgerald M."/>
            <person name="Abouelleil A."/>
            <person name="Alvarado L."/>
            <person name="Berlin A.M."/>
            <person name="Chapman S.B."/>
            <person name="Gainer-Dewar J."/>
            <person name="Goldberg J."/>
            <person name="Gnerre S."/>
            <person name="Griggs A."/>
            <person name="Gujja S."/>
            <person name="Hansen M."/>
            <person name="Howarth C."/>
            <person name="Imamovic A."/>
            <person name="Ireland A."/>
            <person name="Larimer J."/>
            <person name="McCowan C."/>
            <person name="Murphy C."/>
            <person name="Pearson M."/>
            <person name="Poon T.W."/>
            <person name="Priest M."/>
            <person name="Roberts A."/>
            <person name="Saif S."/>
            <person name="Shea T."/>
            <person name="Sykes S."/>
            <person name="Wortman J."/>
            <person name="Nusbaum C."/>
            <person name="Birren B."/>
        </authorList>
    </citation>
    <scope>NUCLEOTIDE SEQUENCE [LARGE SCALE GENOMIC DNA]</scope>
    <source>
        <strain evidence="3 4">CIP 110549</strain>
    </source>
</reference>
<dbReference type="EMBL" id="AYER01000016">
    <property type="protein sequence ID" value="ESK36257.1"/>
    <property type="molecule type" value="Genomic_DNA"/>
</dbReference>
<sequence length="170" mass="19302">MNTQLTTIKVIPANNSNIINIAKLFDKYRVFYKKKSDLDGAIEFIKGRFTKKEAFIFAAYLNDMIVGFAQVYPSFSSINMEKIYVLNDLFIDENFRRFGAGKALIQHVKIFAQNNKVNTIVLETSSNNSTAKALYESFGFSKEIDTDHYSLVCGSTYELGSKSNITFNTH</sequence>
<dbReference type="PROSITE" id="PS51186">
    <property type="entry name" value="GNAT"/>
    <property type="match status" value="1"/>
</dbReference>
<dbReference type="AlphaFoldDB" id="V2TEL4"/>
<dbReference type="Gene3D" id="3.40.630.30">
    <property type="match status" value="1"/>
</dbReference>
<dbReference type="SUPFAM" id="SSF55729">
    <property type="entry name" value="Acyl-CoA N-acyltransferases (Nat)"/>
    <property type="match status" value="1"/>
</dbReference>
<proteinExistence type="predicted"/>
<comment type="caution">
    <text evidence="3">The sequence shown here is derived from an EMBL/GenBank/DDBJ whole genome shotgun (WGS) entry which is preliminary data.</text>
</comment>
<dbReference type="HOGENOM" id="CLU_013985_34_9_6"/>
<dbReference type="Proteomes" id="UP000023785">
    <property type="component" value="Unassembled WGS sequence"/>
</dbReference>
<keyword evidence="4" id="KW-1185">Reference proteome</keyword>
<feature type="domain" description="N-acetyltransferase" evidence="2">
    <location>
        <begin position="8"/>
        <end position="158"/>
    </location>
</feature>
<evidence type="ECO:0000313" key="4">
    <source>
        <dbReference type="Proteomes" id="UP000023785"/>
    </source>
</evidence>
<keyword evidence="1" id="KW-0808">Transferase</keyword>
<dbReference type="InterPro" id="IPR050769">
    <property type="entry name" value="NAT_camello-type"/>
</dbReference>
<name>V2TEL4_9GAMM</name>
<gene>
    <name evidence="3" type="ORF">P256_02564</name>
</gene>
<evidence type="ECO:0000256" key="1">
    <source>
        <dbReference type="ARBA" id="ARBA00022679"/>
    </source>
</evidence>
<dbReference type="STRING" id="1392540.P256_02564"/>
<dbReference type="CDD" id="cd04301">
    <property type="entry name" value="NAT_SF"/>
    <property type="match status" value="1"/>
</dbReference>
<dbReference type="Pfam" id="PF00583">
    <property type="entry name" value="Acetyltransf_1"/>
    <property type="match status" value="1"/>
</dbReference>
<dbReference type="eggNOG" id="COG0456">
    <property type="taxonomic scope" value="Bacteria"/>
</dbReference>
<accession>V2TEL4</accession>
<dbReference type="RefSeq" id="WP_023272850.1">
    <property type="nucleotide sequence ID" value="NZ_KI530714.1"/>
</dbReference>
<organism evidence="3 4">
    <name type="scientific">Acinetobacter nectaris CIP 110549</name>
    <dbReference type="NCBI Taxonomy" id="1392540"/>
    <lineage>
        <taxon>Bacteria</taxon>
        <taxon>Pseudomonadati</taxon>
        <taxon>Pseudomonadota</taxon>
        <taxon>Gammaproteobacteria</taxon>
        <taxon>Moraxellales</taxon>
        <taxon>Moraxellaceae</taxon>
        <taxon>Acinetobacter</taxon>
    </lineage>
</organism>